<keyword evidence="1" id="KW-0175">Coiled coil</keyword>
<accession>A0AAV3QZD5</accession>
<evidence type="ECO:0000313" key="3">
    <source>
        <dbReference type="EMBL" id="GAA0168403.1"/>
    </source>
</evidence>
<evidence type="ECO:0000256" key="2">
    <source>
        <dbReference type="SAM" id="MobiDB-lite"/>
    </source>
</evidence>
<proteinExistence type="predicted"/>
<name>A0AAV3QZD5_LITER</name>
<feature type="coiled-coil region" evidence="1">
    <location>
        <begin position="248"/>
        <end position="275"/>
    </location>
</feature>
<evidence type="ECO:0000256" key="1">
    <source>
        <dbReference type="SAM" id="Coils"/>
    </source>
</evidence>
<feature type="region of interest" description="Disordered" evidence="2">
    <location>
        <begin position="341"/>
        <end position="360"/>
    </location>
</feature>
<keyword evidence="4" id="KW-1185">Reference proteome</keyword>
<dbReference type="Proteomes" id="UP001454036">
    <property type="component" value="Unassembled WGS sequence"/>
</dbReference>
<protein>
    <submittedName>
        <fullName evidence="3">Uncharacterized protein</fullName>
    </submittedName>
</protein>
<gene>
    <name evidence="3" type="ORF">LIER_23127</name>
</gene>
<dbReference type="AlphaFoldDB" id="A0AAV3QZD5"/>
<comment type="caution">
    <text evidence="3">The sequence shown here is derived from an EMBL/GenBank/DDBJ whole genome shotgun (WGS) entry which is preliminary data.</text>
</comment>
<organism evidence="3 4">
    <name type="scientific">Lithospermum erythrorhizon</name>
    <name type="common">Purple gromwell</name>
    <name type="synonym">Lithospermum officinale var. erythrorhizon</name>
    <dbReference type="NCBI Taxonomy" id="34254"/>
    <lineage>
        <taxon>Eukaryota</taxon>
        <taxon>Viridiplantae</taxon>
        <taxon>Streptophyta</taxon>
        <taxon>Embryophyta</taxon>
        <taxon>Tracheophyta</taxon>
        <taxon>Spermatophyta</taxon>
        <taxon>Magnoliopsida</taxon>
        <taxon>eudicotyledons</taxon>
        <taxon>Gunneridae</taxon>
        <taxon>Pentapetalae</taxon>
        <taxon>asterids</taxon>
        <taxon>lamiids</taxon>
        <taxon>Boraginales</taxon>
        <taxon>Boraginaceae</taxon>
        <taxon>Boraginoideae</taxon>
        <taxon>Lithospermeae</taxon>
        <taxon>Lithospermum</taxon>
    </lineage>
</organism>
<evidence type="ECO:0000313" key="4">
    <source>
        <dbReference type="Proteomes" id="UP001454036"/>
    </source>
</evidence>
<dbReference type="EMBL" id="BAABME010006460">
    <property type="protein sequence ID" value="GAA0168403.1"/>
    <property type="molecule type" value="Genomic_DNA"/>
</dbReference>
<sequence>MANVEPNLPFFFNMHSTSHSGPLTSFSSLSEYYIFVEDKPDKVGEGAEEVLTATISSVEPRKVPLSTMIGKHVPLFKRAKVLDLTKEPLQPELPSDTNIGEVPIADAPLVSASSFKGKESDSAPKVMAGYSKNYLDLPHTLSGGLEVTDTSKLGKALDAFHATHPLLLEEIGKTYEEYNDPLEIQGVIAKHVIRAMNASYVMACRLDCLDVDLRVRFENERASHFRMQELEKENEDYYGEKFDLSLKLSRLKLSLSKETKQANEAEQKALLAQESANKAVQYYRGSETYQEDLGVEAAYCLCGFVKTFKEVNPSMVAHYQEFTSGYPSHWFTSLDINAPLSPMEGEEGGVNPKVQDPPQA</sequence>
<reference evidence="3 4" key="1">
    <citation type="submission" date="2024-01" db="EMBL/GenBank/DDBJ databases">
        <title>The complete chloroplast genome sequence of Lithospermum erythrorhizon: insights into the phylogenetic relationship among Boraginaceae species and the maternal lineages of purple gromwells.</title>
        <authorList>
            <person name="Okada T."/>
            <person name="Watanabe K."/>
        </authorList>
    </citation>
    <scope>NUCLEOTIDE SEQUENCE [LARGE SCALE GENOMIC DNA]</scope>
</reference>